<evidence type="ECO:0000313" key="2">
    <source>
        <dbReference type="EMBL" id="KAK4461087.1"/>
    </source>
</evidence>
<name>A0AAV9HJQ8_9PEZI</name>
<dbReference type="AlphaFoldDB" id="A0AAV9HJQ8"/>
<dbReference type="PROSITE" id="PS50011">
    <property type="entry name" value="PROTEIN_KINASE_DOM"/>
    <property type="match status" value="1"/>
</dbReference>
<dbReference type="Proteomes" id="UP001321749">
    <property type="component" value="Unassembled WGS sequence"/>
</dbReference>
<dbReference type="InterPro" id="IPR011009">
    <property type="entry name" value="Kinase-like_dom_sf"/>
</dbReference>
<dbReference type="GO" id="GO:0005524">
    <property type="term" value="F:ATP binding"/>
    <property type="evidence" value="ECO:0007669"/>
    <property type="project" value="InterPro"/>
</dbReference>
<dbReference type="PANTHER" id="PTHR37542">
    <property type="entry name" value="HELO DOMAIN-CONTAINING PROTEIN-RELATED"/>
    <property type="match status" value="1"/>
</dbReference>
<keyword evidence="2" id="KW-0418">Kinase</keyword>
<keyword evidence="3" id="KW-1185">Reference proteome</keyword>
<evidence type="ECO:0000313" key="3">
    <source>
        <dbReference type="Proteomes" id="UP001321749"/>
    </source>
</evidence>
<feature type="domain" description="Protein kinase" evidence="1">
    <location>
        <begin position="208"/>
        <end position="540"/>
    </location>
</feature>
<reference evidence="2" key="1">
    <citation type="journal article" date="2023" name="Mol. Phylogenet. Evol.">
        <title>Genome-scale phylogeny and comparative genomics of the fungal order Sordariales.</title>
        <authorList>
            <person name="Hensen N."/>
            <person name="Bonometti L."/>
            <person name="Westerberg I."/>
            <person name="Brannstrom I.O."/>
            <person name="Guillou S."/>
            <person name="Cros-Aarteil S."/>
            <person name="Calhoun S."/>
            <person name="Haridas S."/>
            <person name="Kuo A."/>
            <person name="Mondo S."/>
            <person name="Pangilinan J."/>
            <person name="Riley R."/>
            <person name="LaButti K."/>
            <person name="Andreopoulos B."/>
            <person name="Lipzen A."/>
            <person name="Chen C."/>
            <person name="Yan M."/>
            <person name="Daum C."/>
            <person name="Ng V."/>
            <person name="Clum A."/>
            <person name="Steindorff A."/>
            <person name="Ohm R.A."/>
            <person name="Martin F."/>
            <person name="Silar P."/>
            <person name="Natvig D.O."/>
            <person name="Lalanne C."/>
            <person name="Gautier V."/>
            <person name="Ament-Velasquez S.L."/>
            <person name="Kruys A."/>
            <person name="Hutchinson M.I."/>
            <person name="Powell A.J."/>
            <person name="Barry K."/>
            <person name="Miller A.N."/>
            <person name="Grigoriev I.V."/>
            <person name="Debuchy R."/>
            <person name="Gladieux P."/>
            <person name="Hiltunen Thoren M."/>
            <person name="Johannesson H."/>
        </authorList>
    </citation>
    <scope>NUCLEOTIDE SEQUENCE</scope>
    <source>
        <strain evidence="2">PSN324</strain>
    </source>
</reference>
<evidence type="ECO:0000259" key="1">
    <source>
        <dbReference type="PROSITE" id="PS50011"/>
    </source>
</evidence>
<dbReference type="PANTHER" id="PTHR37542:SF1">
    <property type="entry name" value="PRION-INHIBITION AND PROPAGATION HELO DOMAIN-CONTAINING PROTEIN"/>
    <property type="match status" value="1"/>
</dbReference>
<comment type="caution">
    <text evidence="2">The sequence shown here is derived from an EMBL/GenBank/DDBJ whole genome shotgun (WGS) entry which is preliminary data.</text>
</comment>
<dbReference type="GO" id="GO:0004672">
    <property type="term" value="F:protein kinase activity"/>
    <property type="evidence" value="ECO:0007669"/>
    <property type="project" value="InterPro"/>
</dbReference>
<dbReference type="Gene3D" id="1.10.510.10">
    <property type="entry name" value="Transferase(Phosphotransferase) domain 1"/>
    <property type="match status" value="1"/>
</dbReference>
<organism evidence="2 3">
    <name type="scientific">Cladorrhinum samala</name>
    <dbReference type="NCBI Taxonomy" id="585594"/>
    <lineage>
        <taxon>Eukaryota</taxon>
        <taxon>Fungi</taxon>
        <taxon>Dikarya</taxon>
        <taxon>Ascomycota</taxon>
        <taxon>Pezizomycotina</taxon>
        <taxon>Sordariomycetes</taxon>
        <taxon>Sordariomycetidae</taxon>
        <taxon>Sordariales</taxon>
        <taxon>Podosporaceae</taxon>
        <taxon>Cladorrhinum</taxon>
    </lineage>
</organism>
<dbReference type="InterPro" id="IPR000719">
    <property type="entry name" value="Prot_kinase_dom"/>
</dbReference>
<reference evidence="2" key="2">
    <citation type="submission" date="2023-06" db="EMBL/GenBank/DDBJ databases">
        <authorList>
            <consortium name="Lawrence Berkeley National Laboratory"/>
            <person name="Mondo S.J."/>
            <person name="Hensen N."/>
            <person name="Bonometti L."/>
            <person name="Westerberg I."/>
            <person name="Brannstrom I.O."/>
            <person name="Guillou S."/>
            <person name="Cros-Aarteil S."/>
            <person name="Calhoun S."/>
            <person name="Haridas S."/>
            <person name="Kuo A."/>
            <person name="Pangilinan J."/>
            <person name="Riley R."/>
            <person name="Labutti K."/>
            <person name="Andreopoulos B."/>
            <person name="Lipzen A."/>
            <person name="Chen C."/>
            <person name="Yanf M."/>
            <person name="Daum C."/>
            <person name="Ng V."/>
            <person name="Clum A."/>
            <person name="Steindorff A."/>
            <person name="Ohm R."/>
            <person name="Martin F."/>
            <person name="Silar P."/>
            <person name="Natvig D."/>
            <person name="Lalanne C."/>
            <person name="Gautier V."/>
            <person name="Ament-Velasquez S.L."/>
            <person name="Kruys A."/>
            <person name="Hutchinson M.I."/>
            <person name="Powell A.J."/>
            <person name="Barry K."/>
            <person name="Miller A.N."/>
            <person name="Grigoriev I.V."/>
            <person name="Debuchy R."/>
            <person name="Gladieux P."/>
            <person name="Thoren M.H."/>
            <person name="Johannesson H."/>
        </authorList>
    </citation>
    <scope>NUCLEOTIDE SEQUENCE</scope>
    <source>
        <strain evidence="2">PSN324</strain>
    </source>
</reference>
<protein>
    <submittedName>
        <fullName evidence="2">Serine/threonine-protein kinase-transforming protein Rmil</fullName>
    </submittedName>
</protein>
<dbReference type="EMBL" id="MU864997">
    <property type="protein sequence ID" value="KAK4461087.1"/>
    <property type="molecule type" value="Genomic_DNA"/>
</dbReference>
<sequence length="540" mass="60752">MASAELIMAAIGTADLCLQYGKRLVNVYRAYKAADENVRAKILIIEAMWFRTVEQIEFVKRVASMLQEEHCRIHFEIFETLQGKLMSAISKIEAVLKKSDPEKAFGARLKKWKFVLVRESIDETISELERWQRIFDPTWLLILRVGDEGIDTELSRDVATPSMSRSSTLVPPTAAPTLSTARHLREMIKNEASRAEVHVSLSEDGLDWDTATVIPYSNIRIVQRLNSGRTFAVDSIVCGSDVDVPRARADAETLAKKLKQVDSSSCNLLSCQGLIKRKDPRTRQLTSIDLVFRLPLSPSLSQTKPPELSSLRQQLLHTPSSAISLTQVLNIARHLARAVSTVHTCEFVHKNIRPETILILPDENGTRMQLGSAQLLGFDSFRGVYFHTNRLGDPAWERNLYRHPQRQGLRAHEAYVMQHDLYSLGVCLLELGLWTSFLEYCDGGDGIKPSSALGLKLDDFDYCSQLSGTKIKEHLVRIAKSKLPAKMGDRYAAVVVTCLTCLDPHNEDFGDPEYMRDEDGILIGVRFIEKVLLQLGNISF</sequence>
<dbReference type="SUPFAM" id="SSF56112">
    <property type="entry name" value="Protein kinase-like (PK-like)"/>
    <property type="match status" value="1"/>
</dbReference>
<accession>A0AAV9HJQ8</accession>
<proteinExistence type="predicted"/>
<keyword evidence="2" id="KW-0808">Transferase</keyword>
<gene>
    <name evidence="2" type="ORF">QBC42DRAFT_270792</name>
</gene>